<evidence type="ECO:0000256" key="7">
    <source>
        <dbReference type="ARBA" id="ARBA00023002"/>
    </source>
</evidence>
<feature type="region of interest" description="Disordered" evidence="9">
    <location>
        <begin position="595"/>
        <end position="621"/>
    </location>
</feature>
<feature type="compositionally biased region" description="Polar residues" evidence="9">
    <location>
        <begin position="327"/>
        <end position="338"/>
    </location>
</feature>
<feature type="domain" description="FAD-binding FR-type" evidence="10">
    <location>
        <begin position="20"/>
        <end position="164"/>
    </location>
</feature>
<keyword evidence="6" id="KW-0521">NADP</keyword>
<dbReference type="InterPro" id="IPR017938">
    <property type="entry name" value="Riboflavin_synthase-like_b-brl"/>
</dbReference>
<dbReference type="Proteomes" id="UP001642484">
    <property type="component" value="Unassembled WGS sequence"/>
</dbReference>
<proteinExistence type="inferred from homology"/>
<dbReference type="PROSITE" id="PS51384">
    <property type="entry name" value="FAD_FR"/>
    <property type="match status" value="1"/>
</dbReference>
<reference evidence="11 12" key="1">
    <citation type="submission" date="2024-02" db="EMBL/GenBank/DDBJ databases">
        <authorList>
            <person name="Chen Y."/>
            <person name="Shah S."/>
            <person name="Dougan E. K."/>
            <person name="Thang M."/>
            <person name="Chan C."/>
        </authorList>
    </citation>
    <scope>NUCLEOTIDE SEQUENCE [LARGE SCALE GENOMIC DNA]</scope>
</reference>
<dbReference type="PANTHER" id="PTHR43314">
    <property type="match status" value="1"/>
</dbReference>
<keyword evidence="12" id="KW-1185">Reference proteome</keyword>
<feature type="region of interest" description="Disordered" evidence="9">
    <location>
        <begin position="894"/>
        <end position="923"/>
    </location>
</feature>
<protein>
    <recommendedName>
        <fullName evidence="3">ferredoxin--NADP(+) reductase</fullName>
        <ecNumber evidence="3">1.18.1.2</ecNumber>
    </recommendedName>
</protein>
<evidence type="ECO:0000256" key="5">
    <source>
        <dbReference type="ARBA" id="ARBA00022827"/>
    </source>
</evidence>
<keyword evidence="4" id="KW-0285">Flavoprotein</keyword>
<feature type="region of interest" description="Disordered" evidence="9">
    <location>
        <begin position="640"/>
        <end position="659"/>
    </location>
</feature>
<feature type="region of interest" description="Disordered" evidence="9">
    <location>
        <begin position="392"/>
        <end position="419"/>
    </location>
</feature>
<dbReference type="Gene3D" id="2.40.30.10">
    <property type="entry name" value="Translation factors"/>
    <property type="match status" value="1"/>
</dbReference>
<dbReference type="InterPro" id="IPR015701">
    <property type="entry name" value="FNR"/>
</dbReference>
<dbReference type="InterPro" id="IPR001709">
    <property type="entry name" value="Flavoprot_Pyr_Nucl_cyt_Rdtase"/>
</dbReference>
<evidence type="ECO:0000256" key="1">
    <source>
        <dbReference type="ARBA" id="ARBA00001974"/>
    </source>
</evidence>
<evidence type="ECO:0000313" key="11">
    <source>
        <dbReference type="EMBL" id="CAK8992113.1"/>
    </source>
</evidence>
<evidence type="ECO:0000256" key="9">
    <source>
        <dbReference type="SAM" id="MobiDB-lite"/>
    </source>
</evidence>
<keyword evidence="5" id="KW-0274">FAD</keyword>
<organism evidence="11 12">
    <name type="scientific">Durusdinium trenchii</name>
    <dbReference type="NCBI Taxonomy" id="1381693"/>
    <lineage>
        <taxon>Eukaryota</taxon>
        <taxon>Sar</taxon>
        <taxon>Alveolata</taxon>
        <taxon>Dinophyceae</taxon>
        <taxon>Suessiales</taxon>
        <taxon>Symbiodiniaceae</taxon>
        <taxon>Durusdinium</taxon>
    </lineage>
</organism>
<accession>A0ABP0HPH0</accession>
<name>A0ABP0HPH0_9DINO</name>
<feature type="compositionally biased region" description="Acidic residues" evidence="9">
    <location>
        <begin position="641"/>
        <end position="659"/>
    </location>
</feature>
<evidence type="ECO:0000256" key="3">
    <source>
        <dbReference type="ARBA" id="ARBA00013223"/>
    </source>
</evidence>
<dbReference type="SUPFAM" id="SSF63380">
    <property type="entry name" value="Riboflavin synthase domain-like"/>
    <property type="match status" value="1"/>
</dbReference>
<gene>
    <name evidence="11" type="ORF">CCMP2556_LOCUS2731</name>
</gene>
<keyword evidence="7" id="KW-0560">Oxidoreductase</keyword>
<feature type="compositionally biased region" description="Basic and acidic residues" evidence="9">
    <location>
        <begin position="901"/>
        <end position="911"/>
    </location>
</feature>
<dbReference type="Pfam" id="PF00175">
    <property type="entry name" value="NAD_binding_1"/>
    <property type="match status" value="1"/>
</dbReference>
<dbReference type="InterPro" id="IPR039261">
    <property type="entry name" value="FNR_nucleotide-bd"/>
</dbReference>
<comment type="cofactor">
    <cofactor evidence="1">
        <name>FAD</name>
        <dbReference type="ChEBI" id="CHEBI:57692"/>
    </cofactor>
</comment>
<dbReference type="PRINTS" id="PR00371">
    <property type="entry name" value="FPNCR"/>
</dbReference>
<dbReference type="InterPro" id="IPR001433">
    <property type="entry name" value="OxRdtase_FAD/NAD-bd"/>
</dbReference>
<dbReference type="EMBL" id="CAXAMN010001058">
    <property type="protein sequence ID" value="CAK8992113.1"/>
    <property type="molecule type" value="Genomic_DNA"/>
</dbReference>
<evidence type="ECO:0000256" key="2">
    <source>
        <dbReference type="ARBA" id="ARBA00008312"/>
    </source>
</evidence>
<evidence type="ECO:0000256" key="6">
    <source>
        <dbReference type="ARBA" id="ARBA00022857"/>
    </source>
</evidence>
<feature type="region of interest" description="Disordered" evidence="9">
    <location>
        <begin position="318"/>
        <end position="374"/>
    </location>
</feature>
<comment type="similarity">
    <text evidence="2">Belongs to the ferredoxin--NADP reductase type 1 family.</text>
</comment>
<sequence length="1958" mass="223322">MQAKGLQTCQEIPWNLFSPKAPYKGSTVSKETITSKTPLVNWETCHVIMDHGGKVPYIEGQSIGIIAPGPDKKGETPAKIRLYSIASSAPGDDEKNNTVSLVVKRVVEVAGRGWCEYSNVEKGKDPEFPDAAKVYRGVCSSHICDLNAGDDVLITGPTGAEMLLPEDPEANMIFMATGTGIAPFRSHLRNLFHDRVSKGKFKGVAWLFSGVPFSQSLLYDEEWKEMQAEYPDQFRYDYAVSSEEKSEKNKINGEMWVQHKMMQHLGMNSWTFLRLVQIQVDDAELGTYKCLSFGHGVFYNTLHPAERQTVEGTWTFVPKAGGKDRQVSGSRPHVSQRQFGDHPEEPTQETPESEKHTTDPSVDPSSRYDWPMESGTEQSELLQVLKQLLDDKRGDSTSSWNSRKGPAPGLKWRGGTPPQPPKWQYASTDLRAFAKYERRVQVWQMQVQHYLTGAEAGLMLFSSLSGEPEAEAEHMELEKINAKDGVAYILSCLKGPLEQKLLYQKRMLLSNYENIARQGHETVRQFINRCKRVERDLQSVGISSATMYDAESRGNRILERCKLDPSLQRLVLIGAQCNLDFDSIVESLQLQFPDFRPTPAEQGQGRTEHADPADDPSSETLHDIPEEEAHEEFFEPLEEHAGEEEDEQEAEDGETDDLDGSLQDLANVLTVTSKKLQSTVLGRKFTGRKTIEERKRTSACSACGAMGHWAGRAQTATERCYMPASFQWLAHWRTLILRLLILELNVMKSMSRLVKLGIRPRSWLTSAERQELKEMRLKALSKPKPAKKSCTHPEIRRYGNTHARFSMCLRREEKFKWNPEHDAWVVLQLLGAAATIISQYPLTHGFGSQDGDQEQVTAQEQAASQEAVQHYLQPEFQDSRPASLYVGGELQGQRTHQGRFRGHDELSEHRSIPSGLGRSRQVPTAVRRRVGVVNDDNNQEHQDYWEKIRLQCIRHHIIPRLLLHDLSQSSCPVPKHLMHPQCQAHIHYEDGTFETITNDWTSDTPQQLRQPWTGRTIYTIQHVQNRPPGPLTNAARRSLRTQVRQAHEVYETEYAIMSQSMDDKHVHEHLQKQKHQAARVDILETFAGTANISKRCHEFNLTAAEPIDYNTGWDLRKPADRDQVPELLDVLRPIVLIQGIDCRDWCLPQDNCNYVRRKILLLMRRAKEGQMIRKAHRFMGNCVKEEVQARHPDRCHPKQTFQIHMVTAISDWAEAIGLAESTFQVTRYKNFTLPTSDPLFTKAAQLTQWGHLERVQISWQPMVWRFPSHIPHTQRAAALKYTDGEIEVFEEDLKLLRHSRARFKEPVQLAIFMFGHVNEPDITFPEHIKLPAEIKLAVRRLHKNMGGGIPDEAASQFADRIQMDIMYVRDIRGVNHMILGIIDEDRSRWIIFRSTFEEAMDEAGVYIDYIPAEALHKIGLIERHNATYREIMERVIDSQDISGPEQMETPTAMASHAKNSCTWSTGQTRSHAQQFADTIRAEAQQHIAAMAVDSSLRRALLRNRQPQISDIPEIGATVAYWRWTARSGKKRGGYKLARLLGRDLDGKSMWLQAGTNTIRVAPHQLHIAHGLECWNPDYQQIKELRTTLQTTHLNGPPKRCIQHRRALALPSGEVLWDAPFSDAQDGLPISPVRTDMVTELWYEPETQWPHQSNLVITPDGIAQQQDHRRHQRKEGTFRSPLYQIVGHIYGLASAPKTWTNHVTKTLLSAGFRQHSLDKMLFVLYAKLTSAEHETLVAALIAYVDDFLLVHNERWDRNALTSLFEWGSKEVPALDNSIVFKGKELSLRQHGNQTYLALTQKAFIEGMKVGSVQCKKRLTENPPRGPATYQNLHDVYLAVGHRHVTKEQGVCIWPVAINLQTMVANYSDSWPGSADPRWALRLVITFAMLRQDPKTHVYMCGLKGMESGFAECFQERVEAEGMVYAEFLKKMKKDKRGPAMIFLVEEFAFRIRDVRLREQ</sequence>
<evidence type="ECO:0000313" key="12">
    <source>
        <dbReference type="Proteomes" id="UP001642484"/>
    </source>
</evidence>
<dbReference type="InterPro" id="IPR017927">
    <property type="entry name" value="FAD-bd_FR_type"/>
</dbReference>
<comment type="caution">
    <text evidence="11">The sequence shown here is derived from an EMBL/GenBank/DDBJ whole genome shotgun (WGS) entry which is preliminary data.</text>
</comment>
<dbReference type="Gene3D" id="3.40.50.80">
    <property type="entry name" value="Nucleotide-binding domain of ferredoxin-NADP reductase (FNR) module"/>
    <property type="match status" value="1"/>
</dbReference>
<evidence type="ECO:0000256" key="4">
    <source>
        <dbReference type="ARBA" id="ARBA00022630"/>
    </source>
</evidence>
<comment type="catalytic activity">
    <reaction evidence="8">
        <text>2 reduced [2Fe-2S]-[ferredoxin] + NADP(+) + H(+) = 2 oxidized [2Fe-2S]-[ferredoxin] + NADPH</text>
        <dbReference type="Rhea" id="RHEA:20125"/>
        <dbReference type="Rhea" id="RHEA-COMP:10000"/>
        <dbReference type="Rhea" id="RHEA-COMP:10001"/>
        <dbReference type="ChEBI" id="CHEBI:15378"/>
        <dbReference type="ChEBI" id="CHEBI:33737"/>
        <dbReference type="ChEBI" id="CHEBI:33738"/>
        <dbReference type="ChEBI" id="CHEBI:57783"/>
        <dbReference type="ChEBI" id="CHEBI:58349"/>
        <dbReference type="EC" id="1.18.1.2"/>
    </reaction>
</comment>
<dbReference type="SUPFAM" id="SSF52343">
    <property type="entry name" value="Ferredoxin reductase-like, C-terminal NADP-linked domain"/>
    <property type="match status" value="2"/>
</dbReference>
<dbReference type="EC" id="1.18.1.2" evidence="3"/>
<evidence type="ECO:0000259" key="10">
    <source>
        <dbReference type="PROSITE" id="PS51384"/>
    </source>
</evidence>
<evidence type="ECO:0000256" key="8">
    <source>
        <dbReference type="ARBA" id="ARBA00047776"/>
    </source>
</evidence>